<sequence length="175" mass="19572">MRDDIYQMSRAANRLAPVTRYLSTSLSSADARRARAAAVSSFFFQDRYIFKNSGLTSHSQHRTIMRNMYVYGTQTNKSGPRSLSALIKLTRRIGAHHRARQPAPAVTRSHAPAAAATSQSIRVLRAFTTLRPVARIARVPTTRLRSFHTFTVKIFIFERATAPSPRAADAPTSRK</sequence>
<dbReference type="AlphaFoldDB" id="A0A4C1T989"/>
<protein>
    <submittedName>
        <fullName evidence="1">Uncharacterized protein</fullName>
    </submittedName>
</protein>
<name>A0A4C1T989_EUMVA</name>
<gene>
    <name evidence="1" type="ORF">EVAR_92417_1</name>
</gene>
<reference evidence="1 2" key="1">
    <citation type="journal article" date="2019" name="Commun. Biol.">
        <title>The bagworm genome reveals a unique fibroin gene that provides high tensile strength.</title>
        <authorList>
            <person name="Kono N."/>
            <person name="Nakamura H."/>
            <person name="Ohtoshi R."/>
            <person name="Tomita M."/>
            <person name="Numata K."/>
            <person name="Arakawa K."/>
        </authorList>
    </citation>
    <scope>NUCLEOTIDE SEQUENCE [LARGE SCALE GENOMIC DNA]</scope>
</reference>
<comment type="caution">
    <text evidence="1">The sequence shown here is derived from an EMBL/GenBank/DDBJ whole genome shotgun (WGS) entry which is preliminary data.</text>
</comment>
<proteinExistence type="predicted"/>
<dbReference type="EMBL" id="BGZK01000038">
    <property type="protein sequence ID" value="GBP09861.1"/>
    <property type="molecule type" value="Genomic_DNA"/>
</dbReference>
<dbReference type="Proteomes" id="UP000299102">
    <property type="component" value="Unassembled WGS sequence"/>
</dbReference>
<evidence type="ECO:0000313" key="1">
    <source>
        <dbReference type="EMBL" id="GBP09861.1"/>
    </source>
</evidence>
<keyword evidence="2" id="KW-1185">Reference proteome</keyword>
<evidence type="ECO:0000313" key="2">
    <source>
        <dbReference type="Proteomes" id="UP000299102"/>
    </source>
</evidence>
<accession>A0A4C1T989</accession>
<organism evidence="1 2">
    <name type="scientific">Eumeta variegata</name>
    <name type="common">Bagworm moth</name>
    <name type="synonym">Eumeta japonica</name>
    <dbReference type="NCBI Taxonomy" id="151549"/>
    <lineage>
        <taxon>Eukaryota</taxon>
        <taxon>Metazoa</taxon>
        <taxon>Ecdysozoa</taxon>
        <taxon>Arthropoda</taxon>
        <taxon>Hexapoda</taxon>
        <taxon>Insecta</taxon>
        <taxon>Pterygota</taxon>
        <taxon>Neoptera</taxon>
        <taxon>Endopterygota</taxon>
        <taxon>Lepidoptera</taxon>
        <taxon>Glossata</taxon>
        <taxon>Ditrysia</taxon>
        <taxon>Tineoidea</taxon>
        <taxon>Psychidae</taxon>
        <taxon>Oiketicinae</taxon>
        <taxon>Eumeta</taxon>
    </lineage>
</organism>